<dbReference type="Pfam" id="PF00486">
    <property type="entry name" value="Trans_reg_C"/>
    <property type="match status" value="1"/>
</dbReference>
<dbReference type="InterPro" id="IPR011006">
    <property type="entry name" value="CheY-like_superfamily"/>
</dbReference>
<dbReference type="GO" id="GO:0000976">
    <property type="term" value="F:transcription cis-regulatory region binding"/>
    <property type="evidence" value="ECO:0007669"/>
    <property type="project" value="TreeGrafter"/>
</dbReference>
<organism evidence="11 12">
    <name type="scientific">Bacillus cereus</name>
    <dbReference type="NCBI Taxonomy" id="1396"/>
    <lineage>
        <taxon>Bacteria</taxon>
        <taxon>Bacillati</taxon>
        <taxon>Bacillota</taxon>
        <taxon>Bacilli</taxon>
        <taxon>Bacillales</taxon>
        <taxon>Bacillaceae</taxon>
        <taxon>Bacillus</taxon>
        <taxon>Bacillus cereus group</taxon>
    </lineage>
</organism>
<evidence type="ECO:0000256" key="2">
    <source>
        <dbReference type="ARBA" id="ARBA00022553"/>
    </source>
</evidence>
<evidence type="ECO:0000256" key="5">
    <source>
        <dbReference type="ARBA" id="ARBA00023125"/>
    </source>
</evidence>
<dbReference type="SUPFAM" id="SSF52172">
    <property type="entry name" value="CheY-like"/>
    <property type="match status" value="1"/>
</dbReference>
<dbReference type="Gene3D" id="6.10.250.690">
    <property type="match status" value="1"/>
</dbReference>
<comment type="subcellular location">
    <subcellularLocation>
        <location evidence="1">Cytoplasm</location>
    </subcellularLocation>
</comment>
<keyword evidence="6" id="KW-0804">Transcription</keyword>
<dbReference type="InterPro" id="IPR039420">
    <property type="entry name" value="WalR-like"/>
</dbReference>
<sequence>MKKILIVDDEKEIVELIELYLTQEKFHVLKAFDGEEALRIVHEETVDLIITDIMMPKLNGYKLVREIRKIKMLPIILVSAKGEAYNKIFGLDLGADDYVTKPFDPLELIARVQVQIRRYYQLNPKKEETITVGDLQLYRTSCLVYKQGKEIPLTSTEFKILELFMSHPNLVFTKRQLFESVRGVAYYGDDNTVMVHISNLRDKIENNSKQPAYIKTIRGLGYIFKVKK</sequence>
<evidence type="ECO:0000256" key="4">
    <source>
        <dbReference type="ARBA" id="ARBA00023015"/>
    </source>
</evidence>
<proteinExistence type="predicted"/>
<dbReference type="PROSITE" id="PS50110">
    <property type="entry name" value="RESPONSE_REGULATORY"/>
    <property type="match status" value="1"/>
</dbReference>
<dbReference type="AlphaFoldDB" id="A0AB34D4K4"/>
<evidence type="ECO:0000259" key="9">
    <source>
        <dbReference type="PROSITE" id="PS50110"/>
    </source>
</evidence>
<dbReference type="GO" id="GO:0006355">
    <property type="term" value="P:regulation of DNA-templated transcription"/>
    <property type="evidence" value="ECO:0007669"/>
    <property type="project" value="InterPro"/>
</dbReference>
<evidence type="ECO:0000256" key="1">
    <source>
        <dbReference type="ARBA" id="ARBA00004496"/>
    </source>
</evidence>
<dbReference type="PANTHER" id="PTHR48111:SF2">
    <property type="entry name" value="RESPONSE REGULATOR SAER"/>
    <property type="match status" value="1"/>
</dbReference>
<dbReference type="PROSITE" id="PS51755">
    <property type="entry name" value="OMPR_PHOB"/>
    <property type="match status" value="1"/>
</dbReference>
<dbReference type="CDD" id="cd17574">
    <property type="entry name" value="REC_OmpR"/>
    <property type="match status" value="1"/>
</dbReference>
<gene>
    <name evidence="11" type="ORF">F8158_20640</name>
</gene>
<reference evidence="11 12" key="1">
    <citation type="submission" date="2019-10" db="EMBL/GenBank/DDBJ databases">
        <title>Bacillus from the desert of Cuatro Cinegas, Coahuila.</title>
        <authorList>
            <person name="Olmedo-Alvarez G."/>
            <person name="Saldana S."/>
            <person name="Barcelo D."/>
        </authorList>
    </citation>
    <scope>NUCLEOTIDE SEQUENCE [LARGE SCALE GENOMIC DNA]</scope>
    <source>
        <strain evidence="11 12">CH101a_3T</strain>
    </source>
</reference>
<feature type="modified residue" description="4-aspartylphosphate" evidence="7">
    <location>
        <position position="52"/>
    </location>
</feature>
<dbReference type="Proteomes" id="UP000477920">
    <property type="component" value="Unassembled WGS sequence"/>
</dbReference>
<keyword evidence="5 8" id="KW-0238">DNA-binding</keyword>
<feature type="domain" description="OmpR/PhoB-type" evidence="10">
    <location>
        <begin position="127"/>
        <end position="226"/>
    </location>
</feature>
<dbReference type="InterPro" id="IPR036388">
    <property type="entry name" value="WH-like_DNA-bd_sf"/>
</dbReference>
<evidence type="ECO:0000313" key="11">
    <source>
        <dbReference type="EMBL" id="KAB2494311.1"/>
    </source>
</evidence>
<keyword evidence="3" id="KW-0902">Two-component regulatory system</keyword>
<protein>
    <submittedName>
        <fullName evidence="11">Response regulator transcription factor</fullName>
    </submittedName>
</protein>
<name>A0AB34D4K4_BACCE</name>
<evidence type="ECO:0000256" key="3">
    <source>
        <dbReference type="ARBA" id="ARBA00023012"/>
    </source>
</evidence>
<dbReference type="Gene3D" id="1.10.10.10">
    <property type="entry name" value="Winged helix-like DNA-binding domain superfamily/Winged helix DNA-binding domain"/>
    <property type="match status" value="1"/>
</dbReference>
<feature type="domain" description="Response regulatory" evidence="9">
    <location>
        <begin position="3"/>
        <end position="116"/>
    </location>
</feature>
<dbReference type="EMBL" id="WBPB01000054">
    <property type="protein sequence ID" value="KAB2494311.1"/>
    <property type="molecule type" value="Genomic_DNA"/>
</dbReference>
<dbReference type="GO" id="GO:0032993">
    <property type="term" value="C:protein-DNA complex"/>
    <property type="evidence" value="ECO:0007669"/>
    <property type="project" value="TreeGrafter"/>
</dbReference>
<dbReference type="FunFam" id="3.40.50.2300:FF:000001">
    <property type="entry name" value="DNA-binding response regulator PhoB"/>
    <property type="match status" value="1"/>
</dbReference>
<feature type="DNA-binding region" description="OmpR/PhoB-type" evidence="8">
    <location>
        <begin position="127"/>
        <end position="226"/>
    </location>
</feature>
<dbReference type="RefSeq" id="WP_151639936.1">
    <property type="nucleotide sequence ID" value="NZ_WBPB01000054.1"/>
</dbReference>
<evidence type="ECO:0000259" key="10">
    <source>
        <dbReference type="PROSITE" id="PS51755"/>
    </source>
</evidence>
<keyword evidence="4" id="KW-0805">Transcription regulation</keyword>
<evidence type="ECO:0000313" key="12">
    <source>
        <dbReference type="Proteomes" id="UP000477920"/>
    </source>
</evidence>
<evidence type="ECO:0000256" key="7">
    <source>
        <dbReference type="PROSITE-ProRule" id="PRU00169"/>
    </source>
</evidence>
<dbReference type="GO" id="GO:0000156">
    <property type="term" value="F:phosphorelay response regulator activity"/>
    <property type="evidence" value="ECO:0007669"/>
    <property type="project" value="TreeGrafter"/>
</dbReference>
<dbReference type="GO" id="GO:0005829">
    <property type="term" value="C:cytosol"/>
    <property type="evidence" value="ECO:0007669"/>
    <property type="project" value="TreeGrafter"/>
</dbReference>
<dbReference type="CDD" id="cd00383">
    <property type="entry name" value="trans_reg_C"/>
    <property type="match status" value="1"/>
</dbReference>
<dbReference type="SMART" id="SM00448">
    <property type="entry name" value="REC"/>
    <property type="match status" value="1"/>
</dbReference>
<comment type="caution">
    <text evidence="11">The sequence shown here is derived from an EMBL/GenBank/DDBJ whole genome shotgun (WGS) entry which is preliminary data.</text>
</comment>
<evidence type="ECO:0000256" key="6">
    <source>
        <dbReference type="ARBA" id="ARBA00023163"/>
    </source>
</evidence>
<dbReference type="Pfam" id="PF00072">
    <property type="entry name" value="Response_reg"/>
    <property type="match status" value="1"/>
</dbReference>
<dbReference type="InterPro" id="IPR001789">
    <property type="entry name" value="Sig_transdc_resp-reg_receiver"/>
</dbReference>
<evidence type="ECO:0000256" key="8">
    <source>
        <dbReference type="PROSITE-ProRule" id="PRU01091"/>
    </source>
</evidence>
<keyword evidence="2 7" id="KW-0597">Phosphoprotein</keyword>
<accession>A0AB34D4K4</accession>
<dbReference type="FunFam" id="1.10.10.10:FF:000018">
    <property type="entry name" value="DNA-binding response regulator ResD"/>
    <property type="match status" value="1"/>
</dbReference>
<dbReference type="SMART" id="SM00862">
    <property type="entry name" value="Trans_reg_C"/>
    <property type="match status" value="1"/>
</dbReference>
<dbReference type="InterPro" id="IPR001867">
    <property type="entry name" value="OmpR/PhoB-type_DNA-bd"/>
</dbReference>
<dbReference type="PANTHER" id="PTHR48111">
    <property type="entry name" value="REGULATOR OF RPOS"/>
    <property type="match status" value="1"/>
</dbReference>
<dbReference type="Gene3D" id="3.40.50.2300">
    <property type="match status" value="1"/>
</dbReference>